<keyword evidence="2" id="KW-1185">Reference proteome</keyword>
<reference evidence="1" key="2">
    <citation type="submission" date="2023-06" db="EMBL/GenBank/DDBJ databases">
        <authorList>
            <person name="Ma L."/>
            <person name="Liu K.-W."/>
            <person name="Li Z."/>
            <person name="Hsiao Y.-Y."/>
            <person name="Qi Y."/>
            <person name="Fu T."/>
            <person name="Tang G."/>
            <person name="Zhang D."/>
            <person name="Sun W.-H."/>
            <person name="Liu D.-K."/>
            <person name="Li Y."/>
            <person name="Chen G.-Z."/>
            <person name="Liu X.-D."/>
            <person name="Liao X.-Y."/>
            <person name="Jiang Y.-T."/>
            <person name="Yu X."/>
            <person name="Hao Y."/>
            <person name="Huang J."/>
            <person name="Zhao X.-W."/>
            <person name="Ke S."/>
            <person name="Chen Y.-Y."/>
            <person name="Wu W.-L."/>
            <person name="Hsu J.-L."/>
            <person name="Lin Y.-F."/>
            <person name="Huang M.-D."/>
            <person name="Li C.-Y."/>
            <person name="Huang L."/>
            <person name="Wang Z.-W."/>
            <person name="Zhao X."/>
            <person name="Zhong W.-Y."/>
            <person name="Peng D.-H."/>
            <person name="Ahmad S."/>
            <person name="Lan S."/>
            <person name="Zhang J.-S."/>
            <person name="Tsai W.-C."/>
            <person name="Van De Peer Y."/>
            <person name="Liu Z.-J."/>
        </authorList>
    </citation>
    <scope>NUCLEOTIDE SEQUENCE</scope>
    <source>
        <strain evidence="1">CP</strain>
        <tissue evidence="1">Leaves</tissue>
    </source>
</reference>
<evidence type="ECO:0000313" key="2">
    <source>
        <dbReference type="Proteomes" id="UP001180020"/>
    </source>
</evidence>
<dbReference type="Proteomes" id="UP001180020">
    <property type="component" value="Unassembled WGS sequence"/>
</dbReference>
<dbReference type="Gene3D" id="3.30.200.20">
    <property type="entry name" value="Phosphorylase Kinase, domain 1"/>
    <property type="match status" value="1"/>
</dbReference>
<comment type="caution">
    <text evidence="1">The sequence shown here is derived from an EMBL/GenBank/DDBJ whole genome shotgun (WGS) entry which is preliminary data.</text>
</comment>
<protein>
    <submittedName>
        <fullName evidence="1">G-type lectin S-receptor-like serine/threonine-protein kinase</fullName>
    </submittedName>
</protein>
<organism evidence="1 2">
    <name type="scientific">Acorus calamus</name>
    <name type="common">Sweet flag</name>
    <dbReference type="NCBI Taxonomy" id="4465"/>
    <lineage>
        <taxon>Eukaryota</taxon>
        <taxon>Viridiplantae</taxon>
        <taxon>Streptophyta</taxon>
        <taxon>Embryophyta</taxon>
        <taxon>Tracheophyta</taxon>
        <taxon>Spermatophyta</taxon>
        <taxon>Magnoliopsida</taxon>
        <taxon>Liliopsida</taxon>
        <taxon>Acoraceae</taxon>
        <taxon>Acorus</taxon>
    </lineage>
</organism>
<accession>A0AAV9F9T8</accession>
<dbReference type="AlphaFoldDB" id="A0AAV9F9T8"/>
<dbReference type="GO" id="GO:0016301">
    <property type="term" value="F:kinase activity"/>
    <property type="evidence" value="ECO:0007669"/>
    <property type="project" value="UniProtKB-KW"/>
</dbReference>
<gene>
    <name evidence="1" type="ORF">QJS10_CPA03g00541</name>
</gene>
<name>A0AAV9F9T8_ACOCL</name>
<sequence>MAGLHSFWCCGRREIGKGSEEEEEGLFVSLKSLEAATDGFSDSNRLGQGGFGPVFKE</sequence>
<proteinExistence type="predicted"/>
<reference evidence="1" key="1">
    <citation type="journal article" date="2023" name="Nat. Commun.">
        <title>Diploid and tetraploid genomes of Acorus and the evolution of monocots.</title>
        <authorList>
            <person name="Ma L."/>
            <person name="Liu K.W."/>
            <person name="Li Z."/>
            <person name="Hsiao Y.Y."/>
            <person name="Qi Y."/>
            <person name="Fu T."/>
            <person name="Tang G.D."/>
            <person name="Zhang D."/>
            <person name="Sun W.H."/>
            <person name="Liu D.K."/>
            <person name="Li Y."/>
            <person name="Chen G.Z."/>
            <person name="Liu X.D."/>
            <person name="Liao X.Y."/>
            <person name="Jiang Y.T."/>
            <person name="Yu X."/>
            <person name="Hao Y."/>
            <person name="Huang J."/>
            <person name="Zhao X.W."/>
            <person name="Ke S."/>
            <person name="Chen Y.Y."/>
            <person name="Wu W.L."/>
            <person name="Hsu J.L."/>
            <person name="Lin Y.F."/>
            <person name="Huang M.D."/>
            <person name="Li C.Y."/>
            <person name="Huang L."/>
            <person name="Wang Z.W."/>
            <person name="Zhao X."/>
            <person name="Zhong W.Y."/>
            <person name="Peng D.H."/>
            <person name="Ahmad S."/>
            <person name="Lan S."/>
            <person name="Zhang J.S."/>
            <person name="Tsai W.C."/>
            <person name="Van de Peer Y."/>
            <person name="Liu Z.J."/>
        </authorList>
    </citation>
    <scope>NUCLEOTIDE SEQUENCE</scope>
    <source>
        <strain evidence="1">CP</strain>
    </source>
</reference>
<keyword evidence="1" id="KW-0418">Kinase</keyword>
<keyword evidence="1" id="KW-0808">Transferase</keyword>
<evidence type="ECO:0000313" key="1">
    <source>
        <dbReference type="EMBL" id="KAK1321322.1"/>
    </source>
</evidence>
<dbReference type="EMBL" id="JAUJYO010000003">
    <property type="protein sequence ID" value="KAK1321322.1"/>
    <property type="molecule type" value="Genomic_DNA"/>
</dbReference>